<evidence type="ECO:0000256" key="5">
    <source>
        <dbReference type="ARBA" id="ARBA00023239"/>
    </source>
</evidence>
<dbReference type="CDD" id="cd08010">
    <property type="entry name" value="MltG_like"/>
    <property type="match status" value="1"/>
</dbReference>
<evidence type="ECO:0000256" key="7">
    <source>
        <dbReference type="HAMAP-Rule" id="MF_02065"/>
    </source>
</evidence>
<sequence>MFQRLSKVLVVFFCVSAAILLAANWWLTDYLESPLKLNRSLSIKVPAGTSLTVQAKQMEKEGLLKWPEVLTLYGRLSGQTGIKAGEYLLQPGVTPRDLLAKWVAGDVIQYSLTFPEGLKFSDWLSLLGNIEKLDHVLTPGNQQQILEQLGLEISHPEGWFFPDTYSYSEGETDRDILLRAYRRMQDVLAEEWNNRSPDLPYDAPYEALIMASIIEKETGVPEERGQIAGVFTRRLQKGMRLQTDPTVIYGLGDAYKGNIRRKHLRQHSDYNTYLIKGLPPTPIAMPGRGAIHAALHPEDGDSLFFVAKGDGSHYFSATLKEHQEAVREYQLQRRSDYRSQPK</sequence>
<dbReference type="EMBL" id="JAUUUU010000001">
    <property type="protein sequence ID" value="MDP1519418.1"/>
    <property type="molecule type" value="Genomic_DNA"/>
</dbReference>
<evidence type="ECO:0000256" key="6">
    <source>
        <dbReference type="ARBA" id="ARBA00023316"/>
    </source>
</evidence>
<dbReference type="Pfam" id="PF02618">
    <property type="entry name" value="YceG"/>
    <property type="match status" value="1"/>
</dbReference>
<comment type="catalytic activity">
    <reaction evidence="7">
        <text>a peptidoglycan chain = a peptidoglycan chain with N-acetyl-1,6-anhydromuramyl-[peptide] at the reducing end + a peptidoglycan chain with N-acetylglucosamine at the non-reducing end.</text>
        <dbReference type="EC" id="4.2.2.29"/>
    </reaction>
</comment>
<dbReference type="HAMAP" id="MF_02065">
    <property type="entry name" value="MltG"/>
    <property type="match status" value="1"/>
</dbReference>
<comment type="caution">
    <text evidence="8">The sequence shown here is derived from an EMBL/GenBank/DDBJ whole genome shotgun (WGS) entry which is preliminary data.</text>
</comment>
<keyword evidence="2 7" id="KW-0812">Transmembrane</keyword>
<reference evidence="8" key="1">
    <citation type="journal article" date="2010" name="Int. J. Syst. Evol. Microbiol.">
        <title>Porticoccus litoralis gen. nov., sp. nov., a gammaproteobacterium isolated from the Yellow Sea.</title>
        <authorList>
            <person name="Oh H.M."/>
            <person name="Kim H."/>
            <person name="Kim K.M."/>
            <person name="Min G.S."/>
            <person name="Cho J.C."/>
        </authorList>
    </citation>
    <scope>NUCLEOTIDE SEQUENCE</scope>
    <source>
        <strain evidence="8">DSM 25064</strain>
    </source>
</reference>
<dbReference type="EC" id="4.2.2.29" evidence="7"/>
<comment type="similarity">
    <text evidence="7">Belongs to the transglycosylase MltG family.</text>
</comment>
<organism evidence="8 9">
    <name type="scientific">Porticoccus litoralis</name>
    <dbReference type="NCBI Taxonomy" id="434086"/>
    <lineage>
        <taxon>Bacteria</taxon>
        <taxon>Pseudomonadati</taxon>
        <taxon>Pseudomonadota</taxon>
        <taxon>Gammaproteobacteria</taxon>
        <taxon>Cellvibrionales</taxon>
        <taxon>Porticoccaceae</taxon>
        <taxon>Porticoccus</taxon>
    </lineage>
</organism>
<evidence type="ECO:0000256" key="1">
    <source>
        <dbReference type="ARBA" id="ARBA00022475"/>
    </source>
</evidence>
<evidence type="ECO:0000256" key="2">
    <source>
        <dbReference type="ARBA" id="ARBA00022692"/>
    </source>
</evidence>
<dbReference type="RefSeq" id="WP_305168934.1">
    <property type="nucleotide sequence ID" value="NZ_JAUUUU010000001.1"/>
</dbReference>
<keyword evidence="6 7" id="KW-0961">Cell wall biogenesis/degradation</keyword>
<dbReference type="NCBIfam" id="TIGR00247">
    <property type="entry name" value="endolytic transglycosylase MltG"/>
    <property type="match status" value="1"/>
</dbReference>
<dbReference type="GO" id="GO:0008932">
    <property type="term" value="F:lytic endotransglycosylase activity"/>
    <property type="evidence" value="ECO:0007669"/>
    <property type="project" value="UniProtKB-UniRule"/>
</dbReference>
<evidence type="ECO:0000313" key="8">
    <source>
        <dbReference type="EMBL" id="MDP1519418.1"/>
    </source>
</evidence>
<dbReference type="InterPro" id="IPR003770">
    <property type="entry name" value="MLTG-like"/>
</dbReference>
<feature type="site" description="Important for catalytic activity" evidence="7">
    <location>
        <position position="217"/>
    </location>
</feature>
<accession>A0AAW8B2T1</accession>
<comment type="function">
    <text evidence="7">Functions as a peptidoglycan terminase that cleaves nascent peptidoglycan strands endolytically to terminate their elongation.</text>
</comment>
<dbReference type="Proteomes" id="UP001178354">
    <property type="component" value="Unassembled WGS sequence"/>
</dbReference>
<protein>
    <recommendedName>
        <fullName evidence="7">Endolytic murein transglycosylase</fullName>
        <ecNumber evidence="7">4.2.2.29</ecNumber>
    </recommendedName>
    <alternativeName>
        <fullName evidence="7">Peptidoglycan lytic transglycosylase</fullName>
    </alternativeName>
    <alternativeName>
        <fullName evidence="7">Peptidoglycan polymerization terminase</fullName>
    </alternativeName>
</protein>
<dbReference type="Gene3D" id="3.30.1490.480">
    <property type="entry name" value="Endolytic murein transglycosylase"/>
    <property type="match status" value="1"/>
</dbReference>
<proteinExistence type="inferred from homology"/>
<keyword evidence="9" id="KW-1185">Reference proteome</keyword>
<dbReference type="GO" id="GO:0005886">
    <property type="term" value="C:plasma membrane"/>
    <property type="evidence" value="ECO:0007669"/>
    <property type="project" value="UniProtKB-UniRule"/>
</dbReference>
<dbReference type="GO" id="GO:0071555">
    <property type="term" value="P:cell wall organization"/>
    <property type="evidence" value="ECO:0007669"/>
    <property type="project" value="UniProtKB-KW"/>
</dbReference>
<evidence type="ECO:0000256" key="4">
    <source>
        <dbReference type="ARBA" id="ARBA00023136"/>
    </source>
</evidence>
<keyword evidence="4 7" id="KW-0472">Membrane</keyword>
<reference evidence="8" key="2">
    <citation type="submission" date="2023-08" db="EMBL/GenBank/DDBJ databases">
        <authorList>
            <person name="Luo J."/>
        </authorList>
    </citation>
    <scope>NUCLEOTIDE SEQUENCE</scope>
    <source>
        <strain evidence="8">DSM 25064</strain>
    </source>
</reference>
<name>A0AAW8B2T1_9GAMM</name>
<dbReference type="PANTHER" id="PTHR30518">
    <property type="entry name" value="ENDOLYTIC MUREIN TRANSGLYCOSYLASE"/>
    <property type="match status" value="1"/>
</dbReference>
<keyword evidence="1 7" id="KW-1003">Cell membrane</keyword>
<dbReference type="GO" id="GO:0009252">
    <property type="term" value="P:peptidoglycan biosynthetic process"/>
    <property type="evidence" value="ECO:0007669"/>
    <property type="project" value="UniProtKB-UniRule"/>
</dbReference>
<dbReference type="AlphaFoldDB" id="A0AAW8B2T1"/>
<keyword evidence="5 7" id="KW-0456">Lyase</keyword>
<gene>
    <name evidence="7 8" type="primary">mltG</name>
    <name evidence="8" type="ORF">Q8A57_00365</name>
</gene>
<evidence type="ECO:0000313" key="9">
    <source>
        <dbReference type="Proteomes" id="UP001178354"/>
    </source>
</evidence>
<keyword evidence="7" id="KW-0997">Cell inner membrane</keyword>
<keyword evidence="3 7" id="KW-1133">Transmembrane helix</keyword>
<dbReference type="Gene3D" id="3.30.160.60">
    <property type="entry name" value="Classic Zinc Finger"/>
    <property type="match status" value="1"/>
</dbReference>
<dbReference type="PANTHER" id="PTHR30518:SF2">
    <property type="entry name" value="ENDOLYTIC MUREIN TRANSGLYCOSYLASE"/>
    <property type="match status" value="1"/>
</dbReference>
<evidence type="ECO:0000256" key="3">
    <source>
        <dbReference type="ARBA" id="ARBA00022989"/>
    </source>
</evidence>